<dbReference type="SUPFAM" id="SSF56436">
    <property type="entry name" value="C-type lectin-like"/>
    <property type="match status" value="1"/>
</dbReference>
<comment type="subcellular location">
    <subcellularLocation>
        <location evidence="1">Cell membrane</location>
        <topology evidence="1">Single-pass type II membrane protein</topology>
    </subcellularLocation>
</comment>
<dbReference type="PANTHER" id="PTHR45710:SF26">
    <property type="entry name" value="RH26557P"/>
    <property type="match status" value="1"/>
</dbReference>
<dbReference type="SMART" id="SM00034">
    <property type="entry name" value="CLECT"/>
    <property type="match status" value="1"/>
</dbReference>
<protein>
    <recommendedName>
        <fullName evidence="2">C-type lectin domain-containing protein</fullName>
    </recommendedName>
</protein>
<gene>
    <name evidence="3" type="ORF">ILYODFUR_028906</name>
</gene>
<evidence type="ECO:0000256" key="1">
    <source>
        <dbReference type="ARBA" id="ARBA00004401"/>
    </source>
</evidence>
<keyword evidence="4" id="KW-1185">Reference proteome</keyword>
<dbReference type="InterPro" id="IPR016187">
    <property type="entry name" value="CTDL_fold"/>
</dbReference>
<dbReference type="Pfam" id="PF00059">
    <property type="entry name" value="Lectin_C"/>
    <property type="match status" value="1"/>
</dbReference>
<dbReference type="InterPro" id="IPR016186">
    <property type="entry name" value="C-type_lectin-like/link_sf"/>
</dbReference>
<evidence type="ECO:0000259" key="2">
    <source>
        <dbReference type="PROSITE" id="PS50041"/>
    </source>
</evidence>
<dbReference type="PROSITE" id="PS50041">
    <property type="entry name" value="C_TYPE_LECTIN_2"/>
    <property type="match status" value="1"/>
</dbReference>
<dbReference type="InterPro" id="IPR050828">
    <property type="entry name" value="C-type_lectin/matrix_domain"/>
</dbReference>
<evidence type="ECO:0000313" key="4">
    <source>
        <dbReference type="Proteomes" id="UP001482620"/>
    </source>
</evidence>
<sequence>MEKTRNLENQTENLNKTLNSTLSFFTCPGDGFCTNKTSELCQRGWIPFKEKCYLFSSMFCKTWKECQHFCQEMGADVAVVDNLQEWEFISKNIQLNNGFCDPYWSPCMGYYCSKCFYTWIQLQVGRVDVPGLVYNQWNFIDSSKVPRCPYRFVCEDEALIIYN</sequence>
<accession>A0ABV0UAM1</accession>
<dbReference type="InterPro" id="IPR001304">
    <property type="entry name" value="C-type_lectin-like"/>
</dbReference>
<reference evidence="3 4" key="1">
    <citation type="submission" date="2021-06" db="EMBL/GenBank/DDBJ databases">
        <authorList>
            <person name="Palmer J.M."/>
        </authorList>
    </citation>
    <scope>NUCLEOTIDE SEQUENCE [LARGE SCALE GENOMIC DNA]</scope>
    <source>
        <strain evidence="4">if_2019</strain>
        <tissue evidence="3">Muscle</tissue>
    </source>
</reference>
<dbReference type="Proteomes" id="UP001482620">
    <property type="component" value="Unassembled WGS sequence"/>
</dbReference>
<dbReference type="PANTHER" id="PTHR45710">
    <property type="entry name" value="C-TYPE LECTIN DOMAIN-CONTAINING PROTEIN 180"/>
    <property type="match status" value="1"/>
</dbReference>
<evidence type="ECO:0000313" key="3">
    <source>
        <dbReference type="EMBL" id="MEQ2241784.1"/>
    </source>
</evidence>
<feature type="domain" description="C-type lectin" evidence="2">
    <location>
        <begin position="48"/>
        <end position="148"/>
    </location>
</feature>
<dbReference type="EMBL" id="JAHRIQ010061955">
    <property type="protein sequence ID" value="MEQ2241784.1"/>
    <property type="molecule type" value="Genomic_DNA"/>
</dbReference>
<proteinExistence type="predicted"/>
<comment type="caution">
    <text evidence="3">The sequence shown here is derived from an EMBL/GenBank/DDBJ whole genome shotgun (WGS) entry which is preliminary data.</text>
</comment>
<dbReference type="Gene3D" id="3.10.100.10">
    <property type="entry name" value="Mannose-Binding Protein A, subunit A"/>
    <property type="match status" value="1"/>
</dbReference>
<name>A0ABV0UAM1_9TELE</name>
<organism evidence="3 4">
    <name type="scientific">Ilyodon furcidens</name>
    <name type="common">goldbreast splitfin</name>
    <dbReference type="NCBI Taxonomy" id="33524"/>
    <lineage>
        <taxon>Eukaryota</taxon>
        <taxon>Metazoa</taxon>
        <taxon>Chordata</taxon>
        <taxon>Craniata</taxon>
        <taxon>Vertebrata</taxon>
        <taxon>Euteleostomi</taxon>
        <taxon>Actinopterygii</taxon>
        <taxon>Neopterygii</taxon>
        <taxon>Teleostei</taxon>
        <taxon>Neoteleostei</taxon>
        <taxon>Acanthomorphata</taxon>
        <taxon>Ovalentaria</taxon>
        <taxon>Atherinomorphae</taxon>
        <taxon>Cyprinodontiformes</taxon>
        <taxon>Goodeidae</taxon>
        <taxon>Ilyodon</taxon>
    </lineage>
</organism>